<dbReference type="Gene3D" id="3.10.390.10">
    <property type="entry name" value="SAND domain-like"/>
    <property type="match status" value="1"/>
</dbReference>
<dbReference type="OrthoDB" id="10072076at2759"/>
<organism evidence="3 4">
    <name type="scientific">Strongylocentrotus purpuratus</name>
    <name type="common">Purple sea urchin</name>
    <dbReference type="NCBI Taxonomy" id="7668"/>
    <lineage>
        <taxon>Eukaryota</taxon>
        <taxon>Metazoa</taxon>
        <taxon>Echinodermata</taxon>
        <taxon>Eleutherozoa</taxon>
        <taxon>Echinozoa</taxon>
        <taxon>Echinoidea</taxon>
        <taxon>Euechinoidea</taxon>
        <taxon>Echinacea</taxon>
        <taxon>Camarodonta</taxon>
        <taxon>Echinidea</taxon>
        <taxon>Strongylocentrotidae</taxon>
        <taxon>Strongylocentrotus</taxon>
    </lineage>
</organism>
<dbReference type="EnsemblMetazoa" id="XM_030976660">
    <property type="protein sequence ID" value="XP_030832520"/>
    <property type="gene ID" value="LOC105447482"/>
</dbReference>
<accession>A0A7M7SUK5</accession>
<dbReference type="AlphaFoldDB" id="A0A7M7SUK5"/>
<feature type="compositionally biased region" description="Polar residues" evidence="1">
    <location>
        <begin position="263"/>
        <end position="276"/>
    </location>
</feature>
<sequence>MDDLQNYRSALVTGAGDSNYSSKLGGLRSSQSILPSKPYPGTTPMRAYQDSRDPMGSVDSLLAGSFGHPSQNDITDDDSLNDLPPRQSTRVHRLPNPVEHLNMKTRGVQLPVKHTNQIGTQIGILLPKYHIHPQSKCIMCRDCGIFFSHDSFLRHLHDNIGRRTDCQSSMLELGVDNPGVQQMKIWDDFVGKLKGEEGSHKRPRTSSYDPSGVTNNVSLGGSSYRSASDSFSTTQPIQPRRPAMHYSPRTSMRGVQRSPPGTKGSQLPVNHSGNSPKRTVIAEAGSISDLNKNIQNTVDASERLLRETSQYLASTEKSRHRRNRSITMDLQTKSAPPEGKPHVSRPLFTSQSAPLLQNPQRENTSMVHFSLSGTQNGASENGDTEGSQTARFPQDTRMFSGGDLPSSASNPDTHVTSQSNSNSIDAMKVATSVLPRDETGSRFRFPVINGEQNQQNNKKEKEDPLFILQTAQELLTLASHQIQVLKDEAATGNGDPKSLGKLDNCI</sequence>
<reference evidence="4" key="1">
    <citation type="submission" date="2015-02" db="EMBL/GenBank/DDBJ databases">
        <title>Genome sequencing for Strongylocentrotus purpuratus.</title>
        <authorList>
            <person name="Murali S."/>
            <person name="Liu Y."/>
            <person name="Vee V."/>
            <person name="English A."/>
            <person name="Wang M."/>
            <person name="Skinner E."/>
            <person name="Han Y."/>
            <person name="Muzny D.M."/>
            <person name="Worley K.C."/>
            <person name="Gibbs R.A."/>
        </authorList>
    </citation>
    <scope>NUCLEOTIDE SEQUENCE</scope>
</reference>
<feature type="domain" description="c-SKI SMAD4-binding" evidence="2">
    <location>
        <begin position="123"/>
        <end position="194"/>
    </location>
</feature>
<feature type="region of interest" description="Disordered" evidence="1">
    <location>
        <begin position="14"/>
        <end position="88"/>
    </location>
</feature>
<dbReference type="GeneID" id="105447482"/>
<proteinExistence type="predicted"/>
<feature type="compositionally biased region" description="Polar residues" evidence="1">
    <location>
        <begin position="205"/>
        <end position="237"/>
    </location>
</feature>
<feature type="region of interest" description="Disordered" evidence="1">
    <location>
        <begin position="195"/>
        <end position="276"/>
    </location>
</feature>
<evidence type="ECO:0000313" key="4">
    <source>
        <dbReference type="Proteomes" id="UP000007110"/>
    </source>
</evidence>
<dbReference type="OMA" id="LYHEERS"/>
<feature type="compositionally biased region" description="Polar residues" evidence="1">
    <location>
        <begin position="16"/>
        <end position="34"/>
    </location>
</feature>
<dbReference type="RefSeq" id="XP_030832521.1">
    <property type="nucleotide sequence ID" value="XM_030976661.1"/>
</dbReference>
<dbReference type="KEGG" id="spu:105447482"/>
<dbReference type="SUPFAM" id="SSF63763">
    <property type="entry name" value="SAND domain-like"/>
    <property type="match status" value="1"/>
</dbReference>
<dbReference type="Proteomes" id="UP000007110">
    <property type="component" value="Unassembled WGS sequence"/>
</dbReference>
<evidence type="ECO:0000313" key="3">
    <source>
        <dbReference type="EnsemblMetazoa" id="XP_030832521"/>
    </source>
</evidence>
<dbReference type="InterPro" id="IPR014890">
    <property type="entry name" value="c-SKI_SMAD4-bd_dom"/>
</dbReference>
<evidence type="ECO:0000259" key="2">
    <source>
        <dbReference type="SMART" id="SM01046"/>
    </source>
</evidence>
<dbReference type="InParanoid" id="A0A7M7SUK5"/>
<dbReference type="InterPro" id="IPR010919">
    <property type="entry name" value="SAND-like_dom_sf"/>
</dbReference>
<name>A0A7M7SUK5_STRPU</name>
<feature type="compositionally biased region" description="Polar residues" evidence="1">
    <location>
        <begin position="406"/>
        <end position="421"/>
    </location>
</feature>
<protein>
    <recommendedName>
        <fullName evidence="2">c-SKI SMAD4-binding domain-containing protein</fullName>
    </recommendedName>
</protein>
<dbReference type="SMART" id="SM01046">
    <property type="entry name" value="c-SKI_SMAD_bind"/>
    <property type="match status" value="1"/>
</dbReference>
<reference evidence="3" key="2">
    <citation type="submission" date="2021-01" db="UniProtKB">
        <authorList>
            <consortium name="EnsemblMetazoa"/>
        </authorList>
    </citation>
    <scope>IDENTIFICATION</scope>
</reference>
<feature type="compositionally biased region" description="Polar residues" evidence="1">
    <location>
        <begin position="371"/>
        <end position="391"/>
    </location>
</feature>
<keyword evidence="4" id="KW-1185">Reference proteome</keyword>
<dbReference type="Pfam" id="PF08782">
    <property type="entry name" value="c-SKI_SMAD_bind"/>
    <property type="match status" value="1"/>
</dbReference>
<feature type="region of interest" description="Disordered" evidence="1">
    <location>
        <begin position="371"/>
        <end position="421"/>
    </location>
</feature>
<evidence type="ECO:0000256" key="1">
    <source>
        <dbReference type="SAM" id="MobiDB-lite"/>
    </source>
</evidence>
<dbReference type="EnsemblMetazoa" id="XM_030976661">
    <property type="protein sequence ID" value="XP_030832521"/>
    <property type="gene ID" value="LOC105447482"/>
</dbReference>
<dbReference type="GO" id="GO:0046332">
    <property type="term" value="F:SMAD binding"/>
    <property type="evidence" value="ECO:0007669"/>
    <property type="project" value="InterPro"/>
</dbReference>
<dbReference type="RefSeq" id="XP_030832520.1">
    <property type="nucleotide sequence ID" value="XM_030976660.1"/>
</dbReference>